<evidence type="ECO:0000256" key="1">
    <source>
        <dbReference type="ARBA" id="ARBA00022741"/>
    </source>
</evidence>
<dbReference type="SUPFAM" id="SSF56059">
    <property type="entry name" value="Glutathione synthetase ATP-binding domain-like"/>
    <property type="match status" value="1"/>
</dbReference>
<comment type="subunit">
    <text evidence="5">Homodimer.</text>
</comment>
<keyword evidence="2 5" id="KW-0658">Purine biosynthesis</keyword>
<dbReference type="InterPro" id="IPR054350">
    <property type="entry name" value="PurT/PurK_preATP-grasp"/>
</dbReference>
<comment type="catalytic activity">
    <reaction evidence="5">
        <text>5-amino-1-(5-phospho-beta-D-ribosyl)imidazole + hydrogencarbonate + ATP = 5-carboxyamino-1-(5-phospho-D-ribosyl)imidazole + ADP + phosphate + 2 H(+)</text>
        <dbReference type="Rhea" id="RHEA:19317"/>
        <dbReference type="ChEBI" id="CHEBI:15378"/>
        <dbReference type="ChEBI" id="CHEBI:17544"/>
        <dbReference type="ChEBI" id="CHEBI:30616"/>
        <dbReference type="ChEBI" id="CHEBI:43474"/>
        <dbReference type="ChEBI" id="CHEBI:58730"/>
        <dbReference type="ChEBI" id="CHEBI:137981"/>
        <dbReference type="ChEBI" id="CHEBI:456216"/>
        <dbReference type="EC" id="6.3.4.18"/>
    </reaction>
</comment>
<evidence type="ECO:0000259" key="6">
    <source>
        <dbReference type="PROSITE" id="PS50975"/>
    </source>
</evidence>
<dbReference type="InterPro" id="IPR016185">
    <property type="entry name" value="PreATP-grasp_dom_sf"/>
</dbReference>
<name>A0A6J4VWM6_9BACT</name>
<comment type="function">
    <text evidence="5">Catalyzes the ATP-dependent conversion of 5-aminoimidazole ribonucleotide (AIR) and HCO(3)- to N5-carboxyaminoimidazole ribonucleotide (N5-CAIR).</text>
</comment>
<dbReference type="GO" id="GO:0005524">
    <property type="term" value="F:ATP binding"/>
    <property type="evidence" value="ECO:0007669"/>
    <property type="project" value="UniProtKB-UniRule"/>
</dbReference>
<keyword evidence="5 7" id="KW-0436">Ligase</keyword>
<dbReference type="Gene3D" id="3.30.470.20">
    <property type="entry name" value="ATP-grasp fold, B domain"/>
    <property type="match status" value="1"/>
</dbReference>
<evidence type="ECO:0000256" key="2">
    <source>
        <dbReference type="ARBA" id="ARBA00022755"/>
    </source>
</evidence>
<evidence type="ECO:0000313" key="7">
    <source>
        <dbReference type="EMBL" id="CAA9585003.1"/>
    </source>
</evidence>
<dbReference type="InterPro" id="IPR005875">
    <property type="entry name" value="PurK"/>
</dbReference>
<dbReference type="InterPro" id="IPR011761">
    <property type="entry name" value="ATP-grasp"/>
</dbReference>
<dbReference type="Pfam" id="PF22660">
    <property type="entry name" value="RS_preATP-grasp-like"/>
    <property type="match status" value="1"/>
</dbReference>
<proteinExistence type="inferred from homology"/>
<dbReference type="EC" id="6.3.4.18" evidence="5"/>
<dbReference type="GO" id="GO:0006189">
    <property type="term" value="P:'de novo' IMP biosynthetic process"/>
    <property type="evidence" value="ECO:0007669"/>
    <property type="project" value="UniProtKB-UniPathway"/>
</dbReference>
<comment type="pathway">
    <text evidence="5">Purine metabolism; IMP biosynthesis via de novo pathway; 5-amino-1-(5-phospho-D-ribosyl)imidazole-4-carboxylate from 5-amino-1-(5-phospho-D-ribosyl)imidazole (N5-CAIR route): step 1/2.</text>
</comment>
<dbReference type="Gene3D" id="3.40.50.20">
    <property type="match status" value="1"/>
</dbReference>
<dbReference type="UniPathway" id="UPA00074">
    <property type="reaction ID" value="UER00942"/>
</dbReference>
<feature type="non-terminal residue" evidence="7">
    <location>
        <position position="325"/>
    </location>
</feature>
<keyword evidence="3 4" id="KW-0067">ATP-binding</keyword>
<sequence>MTRVGILGGGQLARMTLGAAIALGLDVAIFEREADSPAGRLTRHEIVGPWESPELRDSFAALCDVLTLESEFVDPAILAALAATGTPVRPGAATLEVVGDKLRQKEHLARAGIAALPPFRAADELADVVRAGEEWGWPLVLKARRLSYDGYGNATVRGPAEVEAAWRRLGAPERELYVEAFVPFRRELAVMVARSPGGAVATYPVVETVQDAGAQICRLVRAPAPIEATVAAAAAALARRAVEAVEAVGVVGVELFERVDGELLYNEMAPRPHNSGHYTIEGCITSQFENHLRAILDLPLGATDLVAPAAVMVNILGRQDGPAES</sequence>
<gene>
    <name evidence="5" type="primary">purK</name>
    <name evidence="7" type="ORF">AVDCRST_MAG88-3811</name>
</gene>
<evidence type="ECO:0000256" key="3">
    <source>
        <dbReference type="ARBA" id="ARBA00022840"/>
    </source>
</evidence>
<keyword evidence="1 4" id="KW-0547">Nucleotide-binding</keyword>
<accession>A0A6J4VWM6</accession>
<organism evidence="7">
    <name type="scientific">uncultured Thermomicrobiales bacterium</name>
    <dbReference type="NCBI Taxonomy" id="1645740"/>
    <lineage>
        <taxon>Bacteria</taxon>
        <taxon>Pseudomonadati</taxon>
        <taxon>Thermomicrobiota</taxon>
        <taxon>Thermomicrobia</taxon>
        <taxon>Thermomicrobiales</taxon>
        <taxon>environmental samples</taxon>
    </lineage>
</organism>
<dbReference type="GO" id="GO:0004638">
    <property type="term" value="F:phosphoribosylaminoimidazole carboxylase activity"/>
    <property type="evidence" value="ECO:0007669"/>
    <property type="project" value="InterPro"/>
</dbReference>
<evidence type="ECO:0000256" key="4">
    <source>
        <dbReference type="PROSITE-ProRule" id="PRU00409"/>
    </source>
</evidence>
<dbReference type="Gene3D" id="3.30.1490.20">
    <property type="entry name" value="ATP-grasp fold, A domain"/>
    <property type="match status" value="1"/>
</dbReference>
<dbReference type="NCBIfam" id="TIGR01161">
    <property type="entry name" value="purK"/>
    <property type="match status" value="1"/>
</dbReference>
<dbReference type="PANTHER" id="PTHR11609:SF5">
    <property type="entry name" value="PHOSPHORIBOSYLAMINOIMIDAZOLE CARBOXYLASE"/>
    <property type="match status" value="1"/>
</dbReference>
<dbReference type="PROSITE" id="PS50975">
    <property type="entry name" value="ATP_GRASP"/>
    <property type="match status" value="1"/>
</dbReference>
<dbReference type="SUPFAM" id="SSF52440">
    <property type="entry name" value="PreATP-grasp domain"/>
    <property type="match status" value="1"/>
</dbReference>
<dbReference type="GO" id="GO:0005829">
    <property type="term" value="C:cytosol"/>
    <property type="evidence" value="ECO:0007669"/>
    <property type="project" value="TreeGrafter"/>
</dbReference>
<comment type="similarity">
    <text evidence="5">Belongs to the PurK/PurT family.</text>
</comment>
<evidence type="ECO:0000256" key="5">
    <source>
        <dbReference type="RuleBase" id="RU361200"/>
    </source>
</evidence>
<dbReference type="InterPro" id="IPR003135">
    <property type="entry name" value="ATP-grasp_carboxylate-amine"/>
</dbReference>
<dbReference type="NCBIfam" id="NF004679">
    <property type="entry name" value="PRK06019.1-5"/>
    <property type="match status" value="1"/>
</dbReference>
<dbReference type="Pfam" id="PF02222">
    <property type="entry name" value="ATP-grasp"/>
    <property type="match status" value="1"/>
</dbReference>
<dbReference type="PANTHER" id="PTHR11609">
    <property type="entry name" value="PURINE BIOSYNTHESIS PROTEIN 6/7, PUR6/7"/>
    <property type="match status" value="1"/>
</dbReference>
<dbReference type="AlphaFoldDB" id="A0A6J4VWM6"/>
<dbReference type="EMBL" id="CADCWM010000931">
    <property type="protein sequence ID" value="CAA9585003.1"/>
    <property type="molecule type" value="Genomic_DNA"/>
</dbReference>
<protein>
    <recommendedName>
        <fullName evidence="5">N5-carboxyaminoimidazole ribonucleotide synthase</fullName>
        <shortName evidence="5">N5-CAIR synthase</shortName>
        <ecNumber evidence="5">6.3.4.18</ecNumber>
    </recommendedName>
    <alternativeName>
        <fullName evidence="5">5-(carboxyamino)imidazole ribonucleotide synthetase</fullName>
    </alternativeName>
</protein>
<dbReference type="InterPro" id="IPR013815">
    <property type="entry name" value="ATP_grasp_subdomain_1"/>
</dbReference>
<dbReference type="GO" id="GO:0034028">
    <property type="term" value="F:5-(carboxyamino)imidazole ribonucleotide synthase activity"/>
    <property type="evidence" value="ECO:0007669"/>
    <property type="project" value="UniProtKB-EC"/>
</dbReference>
<dbReference type="HAMAP" id="MF_01928">
    <property type="entry name" value="PurK"/>
    <property type="match status" value="1"/>
</dbReference>
<dbReference type="GO" id="GO:0046872">
    <property type="term" value="F:metal ion binding"/>
    <property type="evidence" value="ECO:0007669"/>
    <property type="project" value="InterPro"/>
</dbReference>
<reference evidence="7" key="1">
    <citation type="submission" date="2020-02" db="EMBL/GenBank/DDBJ databases">
        <authorList>
            <person name="Meier V. D."/>
        </authorList>
    </citation>
    <scope>NUCLEOTIDE SEQUENCE</scope>
    <source>
        <strain evidence="7">AVDCRST_MAG88</strain>
    </source>
</reference>
<feature type="domain" description="ATP-grasp" evidence="6">
    <location>
        <begin position="106"/>
        <end position="296"/>
    </location>
</feature>